<organism evidence="9 10">
    <name type="scientific">Erythroxylum novogranatense</name>
    <dbReference type="NCBI Taxonomy" id="1862640"/>
    <lineage>
        <taxon>Eukaryota</taxon>
        <taxon>Viridiplantae</taxon>
        <taxon>Streptophyta</taxon>
        <taxon>Embryophyta</taxon>
        <taxon>Tracheophyta</taxon>
        <taxon>Spermatophyta</taxon>
        <taxon>Magnoliopsida</taxon>
        <taxon>eudicotyledons</taxon>
        <taxon>Gunneridae</taxon>
        <taxon>Pentapetalae</taxon>
        <taxon>rosids</taxon>
        <taxon>fabids</taxon>
        <taxon>Malpighiales</taxon>
        <taxon>Erythroxylaceae</taxon>
        <taxon>Erythroxylum</taxon>
    </lineage>
</organism>
<dbReference type="CDD" id="cd23995">
    <property type="entry name" value="Seipin_BSCL2_like"/>
    <property type="match status" value="1"/>
</dbReference>
<dbReference type="AlphaFoldDB" id="A0AAV8SI55"/>
<feature type="transmembrane region" description="Helical" evidence="8">
    <location>
        <begin position="91"/>
        <end position="124"/>
    </location>
</feature>
<dbReference type="GO" id="GO:0140042">
    <property type="term" value="P:lipid droplet formation"/>
    <property type="evidence" value="ECO:0007669"/>
    <property type="project" value="UniProtKB-ARBA"/>
</dbReference>
<keyword evidence="2 8" id="KW-0812">Transmembrane</keyword>
<evidence type="ECO:0000256" key="8">
    <source>
        <dbReference type="SAM" id="Phobius"/>
    </source>
</evidence>
<accession>A0AAV8SI55</accession>
<evidence type="ECO:0008006" key="11">
    <source>
        <dbReference type="Google" id="ProtNLM"/>
    </source>
</evidence>
<evidence type="ECO:0000256" key="6">
    <source>
        <dbReference type="ARBA" id="ARBA00023136"/>
    </source>
</evidence>
<evidence type="ECO:0000256" key="3">
    <source>
        <dbReference type="ARBA" id="ARBA00022824"/>
    </source>
</evidence>
<keyword evidence="5" id="KW-0443">Lipid metabolism</keyword>
<dbReference type="Pfam" id="PF06775">
    <property type="entry name" value="Seipin"/>
    <property type="match status" value="1"/>
</dbReference>
<dbReference type="GO" id="GO:0006629">
    <property type="term" value="P:lipid metabolic process"/>
    <property type="evidence" value="ECO:0007669"/>
    <property type="project" value="UniProtKB-KW"/>
</dbReference>
<reference evidence="9 10" key="1">
    <citation type="submission" date="2021-09" db="EMBL/GenBank/DDBJ databases">
        <title>Genomic insights and catalytic innovation underlie evolution of tropane alkaloids biosynthesis.</title>
        <authorList>
            <person name="Wang Y.-J."/>
            <person name="Tian T."/>
            <person name="Huang J.-P."/>
            <person name="Huang S.-X."/>
        </authorList>
    </citation>
    <scope>NUCLEOTIDE SEQUENCE [LARGE SCALE GENOMIC DNA]</scope>
    <source>
        <strain evidence="9">KIB-2018</strain>
        <tissue evidence="9">Leaf</tissue>
    </source>
</reference>
<feature type="transmembrane region" description="Helical" evidence="8">
    <location>
        <begin position="30"/>
        <end position="54"/>
    </location>
</feature>
<gene>
    <name evidence="9" type="ORF">K2173_000653</name>
</gene>
<evidence type="ECO:0000256" key="2">
    <source>
        <dbReference type="ARBA" id="ARBA00022692"/>
    </source>
</evidence>
<protein>
    <recommendedName>
        <fullName evidence="11">Seipin</fullName>
    </recommendedName>
</protein>
<keyword evidence="10" id="KW-1185">Reference proteome</keyword>
<comment type="subcellular location">
    <subcellularLocation>
        <location evidence="1">Endoplasmic reticulum membrane</location>
        <topology evidence="1">Multi-pass membrane protein</topology>
    </subcellularLocation>
</comment>
<evidence type="ECO:0000313" key="10">
    <source>
        <dbReference type="Proteomes" id="UP001159364"/>
    </source>
</evidence>
<keyword evidence="4 8" id="KW-1133">Transmembrane helix</keyword>
<feature type="region of interest" description="Disordered" evidence="7">
    <location>
        <begin position="1"/>
        <end position="20"/>
    </location>
</feature>
<dbReference type="Proteomes" id="UP001159364">
    <property type="component" value="Linkage Group LG10"/>
</dbReference>
<sequence length="419" mass="47337">MAITDTLKASTTKEDEEHKEPQPEWLSKLVSFQAALILDFALTIFSPVVALFSVASHSYRRAEQTTTIMESAILKVPSTVTHSSSVFFRKMVWGILGAVHVSVVLTFVMIFAAVLGIGFVQLYVEEPVFMREKAFFDYTDVNPKAIFHLSGVDGDFKKKYVGIPVGHTFQVSLTLWLPDSDFNRQIGVFQLTSELISANGNVTAKSSQPCMLPFRSPPVRLARTLLMSFPILIGIAEETQKISIQIIKHKERYPTTEFIKITMYPRAGTSFLPQFYEAEILVNSKLPWIKALIRNWKWTFYVWTSIYVYIIIVILILCCCRPLLFSITAMNRSPGDRIEGEIDHVDQLKGQEKDEVKISELVKRLQQRRRKRKAIVLHGDMAEAAGSSSAYSMSFRREDASIVIDEDIGDSESVCSVAD</sequence>
<feature type="transmembrane region" description="Helical" evidence="8">
    <location>
        <begin position="300"/>
        <end position="324"/>
    </location>
</feature>
<dbReference type="InterPro" id="IPR009617">
    <property type="entry name" value="Seipin"/>
</dbReference>
<keyword evidence="3" id="KW-0256">Endoplasmic reticulum</keyword>
<feature type="compositionally biased region" description="Basic and acidic residues" evidence="7">
    <location>
        <begin position="11"/>
        <end position="20"/>
    </location>
</feature>
<keyword evidence="6 8" id="KW-0472">Membrane</keyword>
<evidence type="ECO:0000256" key="1">
    <source>
        <dbReference type="ARBA" id="ARBA00004477"/>
    </source>
</evidence>
<comment type="caution">
    <text evidence="9">The sequence shown here is derived from an EMBL/GenBank/DDBJ whole genome shotgun (WGS) entry which is preliminary data.</text>
</comment>
<evidence type="ECO:0000256" key="4">
    <source>
        <dbReference type="ARBA" id="ARBA00022989"/>
    </source>
</evidence>
<dbReference type="PANTHER" id="PTHR21212:SF5">
    <property type="entry name" value="SEIPIN-1"/>
    <property type="match status" value="1"/>
</dbReference>
<evidence type="ECO:0000256" key="7">
    <source>
        <dbReference type="SAM" id="MobiDB-lite"/>
    </source>
</evidence>
<evidence type="ECO:0000313" key="9">
    <source>
        <dbReference type="EMBL" id="KAJ8751907.1"/>
    </source>
</evidence>
<evidence type="ECO:0000256" key="5">
    <source>
        <dbReference type="ARBA" id="ARBA00023098"/>
    </source>
</evidence>
<dbReference type="PANTHER" id="PTHR21212">
    <property type="entry name" value="BERNARDINELLI-SEIP CONGENITAL LIPODYSTROPHY 2 HOMOLOG BSCL2 PROTEIN"/>
    <property type="match status" value="1"/>
</dbReference>
<name>A0AAV8SI55_9ROSI</name>
<proteinExistence type="predicted"/>
<dbReference type="GO" id="GO:0005789">
    <property type="term" value="C:endoplasmic reticulum membrane"/>
    <property type="evidence" value="ECO:0007669"/>
    <property type="project" value="UniProtKB-SubCell"/>
</dbReference>
<dbReference type="EMBL" id="JAIWQS010000010">
    <property type="protein sequence ID" value="KAJ8751907.1"/>
    <property type="molecule type" value="Genomic_DNA"/>
</dbReference>